<dbReference type="Pfam" id="PF13537">
    <property type="entry name" value="GATase_7"/>
    <property type="match status" value="1"/>
</dbReference>
<evidence type="ECO:0000256" key="2">
    <source>
        <dbReference type="ARBA" id="ARBA00022741"/>
    </source>
</evidence>
<dbReference type="GO" id="GO:0004066">
    <property type="term" value="F:asparagine synthase (glutamine-hydrolyzing) activity"/>
    <property type="evidence" value="ECO:0007669"/>
    <property type="project" value="UniProtKB-EC"/>
</dbReference>
<dbReference type="InterPro" id="IPR014729">
    <property type="entry name" value="Rossmann-like_a/b/a_fold"/>
</dbReference>
<dbReference type="NCBIfam" id="TIGR01536">
    <property type="entry name" value="asn_synth_AEB"/>
    <property type="match status" value="1"/>
</dbReference>
<dbReference type="InterPro" id="IPR017932">
    <property type="entry name" value="GATase_2_dom"/>
</dbReference>
<comment type="catalytic activity">
    <reaction evidence="5">
        <text>L-aspartate + L-glutamine + ATP + H2O = L-asparagine + L-glutamate + AMP + diphosphate + H(+)</text>
        <dbReference type="Rhea" id="RHEA:12228"/>
        <dbReference type="ChEBI" id="CHEBI:15377"/>
        <dbReference type="ChEBI" id="CHEBI:15378"/>
        <dbReference type="ChEBI" id="CHEBI:29985"/>
        <dbReference type="ChEBI" id="CHEBI:29991"/>
        <dbReference type="ChEBI" id="CHEBI:30616"/>
        <dbReference type="ChEBI" id="CHEBI:33019"/>
        <dbReference type="ChEBI" id="CHEBI:58048"/>
        <dbReference type="ChEBI" id="CHEBI:58359"/>
        <dbReference type="ChEBI" id="CHEBI:456215"/>
        <dbReference type="EC" id="6.3.5.4"/>
    </reaction>
</comment>
<dbReference type="CDD" id="cd00712">
    <property type="entry name" value="AsnB"/>
    <property type="match status" value="1"/>
</dbReference>
<dbReference type="PIRSF" id="PIRSF001589">
    <property type="entry name" value="Asn_synthetase_glu-h"/>
    <property type="match status" value="1"/>
</dbReference>
<name>A0AA97FGV4_9EURY</name>
<keyword evidence="9" id="KW-0436">Ligase</keyword>
<dbReference type="CDD" id="cd01991">
    <property type="entry name" value="Asn_synthase_B_C"/>
    <property type="match status" value="1"/>
</dbReference>
<dbReference type="Pfam" id="PF00733">
    <property type="entry name" value="Asn_synthase"/>
    <property type="match status" value="1"/>
</dbReference>
<dbReference type="InterPro" id="IPR006426">
    <property type="entry name" value="Asn_synth_AEB"/>
</dbReference>
<accession>A0AA97FGV4</accession>
<protein>
    <recommendedName>
        <fullName evidence="5">Putative asparagine synthetase [glutamine-hydrolyzing]</fullName>
        <ecNumber evidence="5">6.3.5.4</ecNumber>
    </recommendedName>
</protein>
<evidence type="ECO:0000256" key="4">
    <source>
        <dbReference type="ARBA" id="ARBA00022962"/>
    </source>
</evidence>
<evidence type="ECO:0000313" key="10">
    <source>
        <dbReference type="Proteomes" id="UP001301797"/>
    </source>
</evidence>
<organism evidence="9 10">
    <name type="scientific">Methanochimaera problematica</name>
    <dbReference type="NCBI Taxonomy" id="2609417"/>
    <lineage>
        <taxon>Archaea</taxon>
        <taxon>Methanobacteriati</taxon>
        <taxon>Methanobacteriota</taxon>
        <taxon>Stenosarchaea group</taxon>
        <taxon>Methanomicrobia</taxon>
        <taxon>Methanomicrobiales</taxon>
        <taxon>Methanomicrobiaceae</taxon>
        <taxon>Methanochimaera</taxon>
    </lineage>
</organism>
<feature type="binding site" evidence="7">
    <location>
        <position position="99"/>
    </location>
    <ligand>
        <name>L-glutamine</name>
        <dbReference type="ChEBI" id="CHEBI:58359"/>
    </ligand>
</feature>
<gene>
    <name evidence="9" type="primary">asnB</name>
    <name evidence="9" type="ORF">F1737_11150</name>
</gene>
<dbReference type="InterPro" id="IPR051786">
    <property type="entry name" value="ASN_synthetase/amidase"/>
</dbReference>
<sequence>MCGIAGIYSEKGKINSDILKDMAKALSHRGPDGEGFYISVNVGLAHRRLSIIDLSESGKQPMSNEDETLWLVFNGEIYNYMELREDLINLGHKFHSKTDSEVIIHAYEEWGSDCTKHFNGMWAFALYDNKNDEMFCSRDRFGIKPFYYSLIDGEFIFASEIKALLKHPKAGVIPNDRKVLLYLGNAVQDTDEETMFEGIFQLRPASSMYIKKGIPEKPFTYWEYEVSPLKLSSPDFSDENASEELLFKIIDSVKIRLRSDVPVGTCLSGGLDSSTIVSLINNIIKKEGIKSVGDRQNTFSVCFEDKRYDESEYIDEVINSTGVSAHKIYPLAEELESDLNRIIYMQDEPFGSLSIYAQYKVMKLAGKNVKVILDGQGADEQLAGYLGYQTAYIKSLKGNIPHFLSEIYGSFRLHRTFFISAITQLSARKKRRKLLKGDIPVINRYDGTLDLVLKSEVTKSNLQALLHYEDRNSMAFSIESRVPFLDYRLVEYIGLLPLDQKIRRGVTKYVLRKAIKGIVPEKVRCRMDKMGFVTPEEIWMANELSDLATGIFNSESFKRRKYWYADRVLENYNRFLKGKSEYSGDFWRIMCTEMWMRIFFDNRKNI</sequence>
<feature type="binding site" evidence="7">
    <location>
        <position position="301"/>
    </location>
    <ligand>
        <name>ATP</name>
        <dbReference type="ChEBI" id="CHEBI:30616"/>
    </ligand>
</feature>
<feature type="domain" description="Glutamine amidotransferase type-2" evidence="8">
    <location>
        <begin position="2"/>
        <end position="213"/>
    </location>
</feature>
<evidence type="ECO:0000256" key="7">
    <source>
        <dbReference type="PIRSR" id="PIRSR001589-2"/>
    </source>
</evidence>
<keyword evidence="10" id="KW-1185">Reference proteome</keyword>
<keyword evidence="4 6" id="KW-0315">Glutamine amidotransferase</keyword>
<dbReference type="KEGG" id="mefw:F1737_11150"/>
<reference evidence="9 10" key="1">
    <citation type="submission" date="2019-09" db="EMBL/GenBank/DDBJ databases">
        <title>The complete genome of Methanoplanus sp. FWC-SCC4.</title>
        <authorList>
            <person name="Chen S.-C."/>
            <person name="Zhou Y.-Z."/>
            <person name="Lai M.-C."/>
        </authorList>
    </citation>
    <scope>NUCLEOTIDE SEQUENCE [LARGE SCALE GENOMIC DNA]</scope>
    <source>
        <strain evidence="9 10">FWC-SCC4</strain>
    </source>
</reference>
<evidence type="ECO:0000256" key="6">
    <source>
        <dbReference type="PIRSR" id="PIRSR001589-1"/>
    </source>
</evidence>
<evidence type="ECO:0000256" key="3">
    <source>
        <dbReference type="ARBA" id="ARBA00022840"/>
    </source>
</evidence>
<keyword evidence="6" id="KW-0061">Asparagine biosynthesis</keyword>
<dbReference type="AlphaFoldDB" id="A0AA97FGV4"/>
<dbReference type="Gene3D" id="3.60.20.10">
    <property type="entry name" value="Glutamine Phosphoribosylpyrophosphate, subunit 1, domain 1"/>
    <property type="match status" value="1"/>
</dbReference>
<dbReference type="PROSITE" id="PS51278">
    <property type="entry name" value="GATASE_TYPE_2"/>
    <property type="match status" value="1"/>
</dbReference>
<dbReference type="RefSeq" id="WP_317136657.1">
    <property type="nucleotide sequence ID" value="NZ_CP043875.1"/>
</dbReference>
<dbReference type="PANTHER" id="PTHR43284:SF1">
    <property type="entry name" value="ASPARAGINE SYNTHETASE"/>
    <property type="match status" value="1"/>
</dbReference>
<dbReference type="Gene3D" id="3.40.50.620">
    <property type="entry name" value="HUPs"/>
    <property type="match status" value="1"/>
</dbReference>
<evidence type="ECO:0000313" key="9">
    <source>
        <dbReference type="EMBL" id="WOF17196.1"/>
    </source>
</evidence>
<dbReference type="PANTHER" id="PTHR43284">
    <property type="entry name" value="ASPARAGINE SYNTHETASE (GLUTAMINE-HYDROLYZING)"/>
    <property type="match status" value="1"/>
</dbReference>
<dbReference type="SUPFAM" id="SSF52402">
    <property type="entry name" value="Adenine nucleotide alpha hydrolases-like"/>
    <property type="match status" value="1"/>
</dbReference>
<evidence type="ECO:0000256" key="5">
    <source>
        <dbReference type="PIRNR" id="PIRNR001589"/>
    </source>
</evidence>
<keyword evidence="2 5" id="KW-0547">Nucleotide-binding</keyword>
<evidence type="ECO:0000256" key="1">
    <source>
        <dbReference type="ARBA" id="ARBA00005752"/>
    </source>
</evidence>
<dbReference type="EC" id="6.3.5.4" evidence="5"/>
<proteinExistence type="inferred from homology"/>
<feature type="active site" description="For GATase activity" evidence="6">
    <location>
        <position position="2"/>
    </location>
</feature>
<evidence type="ECO:0000259" key="8">
    <source>
        <dbReference type="PROSITE" id="PS51278"/>
    </source>
</evidence>
<dbReference type="GO" id="GO:0006529">
    <property type="term" value="P:asparagine biosynthetic process"/>
    <property type="evidence" value="ECO:0007669"/>
    <property type="project" value="UniProtKB-KW"/>
</dbReference>
<keyword evidence="6" id="KW-0028">Amino-acid biosynthesis</keyword>
<comment type="similarity">
    <text evidence="1">Belongs to the asparagine synthetase family.</text>
</comment>
<dbReference type="SUPFAM" id="SSF56235">
    <property type="entry name" value="N-terminal nucleophile aminohydrolases (Ntn hydrolases)"/>
    <property type="match status" value="1"/>
</dbReference>
<dbReference type="Proteomes" id="UP001301797">
    <property type="component" value="Chromosome"/>
</dbReference>
<dbReference type="EMBL" id="CP043875">
    <property type="protein sequence ID" value="WOF17196.1"/>
    <property type="molecule type" value="Genomic_DNA"/>
</dbReference>
<keyword evidence="3 5" id="KW-0067">ATP-binding</keyword>
<dbReference type="InterPro" id="IPR033738">
    <property type="entry name" value="AsnB_N"/>
</dbReference>
<dbReference type="InterPro" id="IPR029055">
    <property type="entry name" value="Ntn_hydrolases_N"/>
</dbReference>
<dbReference type="GeneID" id="85230734"/>
<dbReference type="InterPro" id="IPR001962">
    <property type="entry name" value="Asn_synthase"/>
</dbReference>
<dbReference type="GO" id="GO:0005829">
    <property type="term" value="C:cytosol"/>
    <property type="evidence" value="ECO:0007669"/>
    <property type="project" value="TreeGrafter"/>
</dbReference>
<dbReference type="GO" id="GO:0005524">
    <property type="term" value="F:ATP binding"/>
    <property type="evidence" value="ECO:0007669"/>
    <property type="project" value="UniProtKB-KW"/>
</dbReference>